<reference evidence="2 3" key="2">
    <citation type="submission" date="2018-11" db="EMBL/GenBank/DDBJ databases">
        <authorList>
            <consortium name="Pathogen Informatics"/>
        </authorList>
    </citation>
    <scope>NUCLEOTIDE SEQUENCE [LARGE SCALE GENOMIC DNA]</scope>
</reference>
<dbReference type="InterPro" id="IPR036691">
    <property type="entry name" value="Endo/exonu/phosph_ase_sf"/>
</dbReference>
<accession>A0A0R3TVR0</accession>
<dbReference type="Pfam" id="PF14529">
    <property type="entry name" value="Exo_endo_phos_2"/>
    <property type="match status" value="1"/>
</dbReference>
<dbReference type="AlphaFoldDB" id="A0A0R3TVR0"/>
<dbReference type="WBParaSite" id="HNAJ_0001192101-mRNA-1">
    <property type="protein sequence ID" value="HNAJ_0001192101-mRNA-1"/>
    <property type="gene ID" value="HNAJ_0001192101"/>
</dbReference>
<dbReference type="Proteomes" id="UP000278807">
    <property type="component" value="Unassembled WGS sequence"/>
</dbReference>
<dbReference type="Gene3D" id="3.60.10.10">
    <property type="entry name" value="Endonuclease/exonuclease/phosphatase"/>
    <property type="match status" value="1"/>
</dbReference>
<sequence>MLLGDFNAHSTRWGYKDTNIAGKEIEDILNSNPLVLIYSNEDSATYLHYNGTRTTPDLLLPSSDISEHTLCKIIDDPENELHTSPLNFNQHPDKLCNNITSIMIRCAKKTIPQGKTKHYRVFWYRHLEKLKRKRDALRNTADQTGRTKDVKAWRRQSAVLRQVLLQATRAYFDKFISNINYKNDSQRTFKFPGDIQNNRQRPKKEPIRLKNKQLTTDSEIANCFASVELRKHHRINGIEPADEPYFYFASHFYVDKFAADES</sequence>
<dbReference type="GO" id="GO:0003824">
    <property type="term" value="F:catalytic activity"/>
    <property type="evidence" value="ECO:0007669"/>
    <property type="project" value="InterPro"/>
</dbReference>
<evidence type="ECO:0000313" key="2">
    <source>
        <dbReference type="EMBL" id="VDO11690.1"/>
    </source>
</evidence>
<evidence type="ECO:0000313" key="3">
    <source>
        <dbReference type="Proteomes" id="UP000278807"/>
    </source>
</evidence>
<gene>
    <name evidence="2" type="ORF">HNAJ_LOCUS11910</name>
</gene>
<evidence type="ECO:0000313" key="4">
    <source>
        <dbReference type="WBParaSite" id="HNAJ_0001192101-mRNA-1"/>
    </source>
</evidence>
<feature type="domain" description="Endonuclease/exonuclease/phosphatase" evidence="1">
    <location>
        <begin position="2"/>
        <end position="71"/>
    </location>
</feature>
<proteinExistence type="predicted"/>
<organism evidence="4">
    <name type="scientific">Rodentolepis nana</name>
    <name type="common">Dwarf tapeworm</name>
    <name type="synonym">Hymenolepis nana</name>
    <dbReference type="NCBI Taxonomy" id="102285"/>
    <lineage>
        <taxon>Eukaryota</taxon>
        <taxon>Metazoa</taxon>
        <taxon>Spiralia</taxon>
        <taxon>Lophotrochozoa</taxon>
        <taxon>Platyhelminthes</taxon>
        <taxon>Cestoda</taxon>
        <taxon>Eucestoda</taxon>
        <taxon>Cyclophyllidea</taxon>
        <taxon>Hymenolepididae</taxon>
        <taxon>Rodentolepis</taxon>
    </lineage>
</organism>
<dbReference type="InterPro" id="IPR005135">
    <property type="entry name" value="Endo/exonuclease/phosphatase"/>
</dbReference>
<evidence type="ECO:0000259" key="1">
    <source>
        <dbReference type="Pfam" id="PF14529"/>
    </source>
</evidence>
<dbReference type="SUPFAM" id="SSF56219">
    <property type="entry name" value="DNase I-like"/>
    <property type="match status" value="1"/>
</dbReference>
<keyword evidence="3" id="KW-1185">Reference proteome</keyword>
<dbReference type="EMBL" id="UZAE01013885">
    <property type="protein sequence ID" value="VDO11690.1"/>
    <property type="molecule type" value="Genomic_DNA"/>
</dbReference>
<dbReference type="OrthoDB" id="6620533at2759"/>
<reference evidence="4" key="1">
    <citation type="submission" date="2017-02" db="UniProtKB">
        <authorList>
            <consortium name="WormBaseParasite"/>
        </authorList>
    </citation>
    <scope>IDENTIFICATION</scope>
</reference>
<protein>
    <submittedName>
        <fullName evidence="4">Endo/exonuclease/phosphatase domain-containing protein</fullName>
    </submittedName>
</protein>
<name>A0A0R3TVR0_RODNA</name>